<gene>
    <name evidence="3" type="primary">PGBD4</name>
    <name evidence="3" type="ORF">EVAR_97647_1</name>
</gene>
<evidence type="ECO:0000313" key="4">
    <source>
        <dbReference type="Proteomes" id="UP000299102"/>
    </source>
</evidence>
<keyword evidence="4" id="KW-1185">Reference proteome</keyword>
<accession>A0A4C1X0V3</accession>
<dbReference type="PANTHER" id="PTHR46599:SF3">
    <property type="entry name" value="PIGGYBAC TRANSPOSABLE ELEMENT-DERIVED PROTEIN 4"/>
    <property type="match status" value="1"/>
</dbReference>
<dbReference type="Proteomes" id="UP000299102">
    <property type="component" value="Unassembled WGS sequence"/>
</dbReference>
<name>A0A4C1X0V3_EUMVA</name>
<sequence>MGPAHMFSSRIRPVVLFQKFFTDDVYESIVFQTNLYAEQSNAEGWTALDKKELKAFLGIIIIMGYNILPSIDLYWSSDPGFIVDEIAEIMTIKRFKKILQYFHLNDNLGQPANITDKLYKLRPLLDSINQVCLTNAKASSTQSIDESMILFKGRSSMKQYMPLKPIKRGYKVWCRCDSYTGYLYEFYLYTGKLETGTEEGLGYKVVKTLTEKLIDKALEEYHIIVTFDNFFCDYNLLQYLYENGIYSTGTVRRHRKNLPKLVKQKLKLAKGQYKWIVKGNVAFIVWQDSKEVLLLTNAFHPKVDKTTIMRTQKDGSKMAIECPLAVKEYTKRMGGVDRFDQIKSTYSVGRRSKKWWLRIFYFLLDTSITNAFLLYCQNENVTKLSNLEFRVSVARGLISGYSSRKRRSGPANYVCKRKAVLSENRQKVLHVIAEEIRYTNVGDHMPVELPSYKRCRMCSTKIKDKRSKIMCKKCGVPLCITPCFSAFHKKS</sequence>
<dbReference type="EMBL" id="BGZK01000682">
    <property type="protein sequence ID" value="GBP55935.1"/>
    <property type="molecule type" value="Genomic_DNA"/>
</dbReference>
<dbReference type="OrthoDB" id="118105at2759"/>
<dbReference type="STRING" id="151549.A0A4C1X0V3"/>
<dbReference type="Pfam" id="PF13843">
    <property type="entry name" value="DDE_Tnp_1_7"/>
    <property type="match status" value="1"/>
</dbReference>
<feature type="domain" description="PiggyBac transposable element-derived protein 4 C-terminal zinc-finger" evidence="1">
    <location>
        <begin position="449"/>
        <end position="488"/>
    </location>
</feature>
<dbReference type="InterPro" id="IPR029526">
    <property type="entry name" value="PGBD"/>
</dbReference>
<comment type="caution">
    <text evidence="3">The sequence shown here is derived from an EMBL/GenBank/DDBJ whole genome shotgun (WGS) entry which is preliminary data.</text>
</comment>
<evidence type="ECO:0000259" key="1">
    <source>
        <dbReference type="Pfam" id="PF13842"/>
    </source>
</evidence>
<reference evidence="3 4" key="1">
    <citation type="journal article" date="2019" name="Commun. Biol.">
        <title>The bagworm genome reveals a unique fibroin gene that provides high tensile strength.</title>
        <authorList>
            <person name="Kono N."/>
            <person name="Nakamura H."/>
            <person name="Ohtoshi R."/>
            <person name="Tomita M."/>
            <person name="Numata K."/>
            <person name="Arakawa K."/>
        </authorList>
    </citation>
    <scope>NUCLEOTIDE SEQUENCE [LARGE SCALE GENOMIC DNA]</scope>
</reference>
<dbReference type="PANTHER" id="PTHR46599">
    <property type="entry name" value="PIGGYBAC TRANSPOSABLE ELEMENT-DERIVED PROTEIN 4"/>
    <property type="match status" value="1"/>
</dbReference>
<dbReference type="Pfam" id="PF13842">
    <property type="entry name" value="zf-Tnp_2"/>
    <property type="match status" value="1"/>
</dbReference>
<protein>
    <submittedName>
        <fullName evidence="3">PiggyBac transposable element-derived protein 4</fullName>
    </submittedName>
</protein>
<proteinExistence type="predicted"/>
<dbReference type="AlphaFoldDB" id="A0A4C1X0V3"/>
<organism evidence="3 4">
    <name type="scientific">Eumeta variegata</name>
    <name type="common">Bagworm moth</name>
    <name type="synonym">Eumeta japonica</name>
    <dbReference type="NCBI Taxonomy" id="151549"/>
    <lineage>
        <taxon>Eukaryota</taxon>
        <taxon>Metazoa</taxon>
        <taxon>Ecdysozoa</taxon>
        <taxon>Arthropoda</taxon>
        <taxon>Hexapoda</taxon>
        <taxon>Insecta</taxon>
        <taxon>Pterygota</taxon>
        <taxon>Neoptera</taxon>
        <taxon>Endopterygota</taxon>
        <taxon>Lepidoptera</taxon>
        <taxon>Glossata</taxon>
        <taxon>Ditrysia</taxon>
        <taxon>Tineoidea</taxon>
        <taxon>Psychidae</taxon>
        <taxon>Oiketicinae</taxon>
        <taxon>Eumeta</taxon>
    </lineage>
</organism>
<evidence type="ECO:0000313" key="3">
    <source>
        <dbReference type="EMBL" id="GBP55935.1"/>
    </source>
</evidence>
<feature type="domain" description="PiggyBac transposable element-derived protein" evidence="2">
    <location>
        <begin position="13"/>
        <end position="372"/>
    </location>
</feature>
<dbReference type="InterPro" id="IPR032718">
    <property type="entry name" value="PGBD4_Znf_C"/>
</dbReference>
<evidence type="ECO:0000259" key="2">
    <source>
        <dbReference type="Pfam" id="PF13843"/>
    </source>
</evidence>